<dbReference type="Gene3D" id="1.20.1280.50">
    <property type="match status" value="1"/>
</dbReference>
<comment type="caution">
    <text evidence="2">The sequence shown here is derived from an EMBL/GenBank/DDBJ whole genome shotgun (WGS) entry which is preliminary data.</text>
</comment>
<feature type="domain" description="F-box" evidence="1">
    <location>
        <begin position="15"/>
        <end position="61"/>
    </location>
</feature>
<proteinExistence type="predicted"/>
<dbReference type="InterPro" id="IPR001810">
    <property type="entry name" value="F-box_dom"/>
</dbReference>
<dbReference type="SMART" id="SM00256">
    <property type="entry name" value="FBOX"/>
    <property type="match status" value="1"/>
</dbReference>
<gene>
    <name evidence="2" type="ORF">BDN70DRAFT_696995</name>
</gene>
<dbReference type="OrthoDB" id="3068749at2759"/>
<dbReference type="Pfam" id="PF00646">
    <property type="entry name" value="F-box"/>
    <property type="match status" value="1"/>
</dbReference>
<dbReference type="SUPFAM" id="SSF81383">
    <property type="entry name" value="F-box domain"/>
    <property type="match status" value="1"/>
</dbReference>
<dbReference type="InterPro" id="IPR036047">
    <property type="entry name" value="F-box-like_dom_sf"/>
</dbReference>
<sequence length="66" mass="7449">MEGGLHHSAAESVGSSTITDLPLELLAEILKNVEWKDILRMRQTCWRLNGASKARDIWDCLLSVRL</sequence>
<dbReference type="EMBL" id="MU155215">
    <property type="protein sequence ID" value="KAF9479319.1"/>
    <property type="molecule type" value="Genomic_DNA"/>
</dbReference>
<reference evidence="2" key="1">
    <citation type="submission" date="2020-11" db="EMBL/GenBank/DDBJ databases">
        <authorList>
            <consortium name="DOE Joint Genome Institute"/>
            <person name="Ahrendt S."/>
            <person name="Riley R."/>
            <person name="Andreopoulos W."/>
            <person name="Labutti K."/>
            <person name="Pangilinan J."/>
            <person name="Ruiz-Duenas F.J."/>
            <person name="Barrasa J.M."/>
            <person name="Sanchez-Garcia M."/>
            <person name="Camarero S."/>
            <person name="Miyauchi S."/>
            <person name="Serrano A."/>
            <person name="Linde D."/>
            <person name="Babiker R."/>
            <person name="Drula E."/>
            <person name="Ayuso-Fernandez I."/>
            <person name="Pacheco R."/>
            <person name="Padilla G."/>
            <person name="Ferreira P."/>
            <person name="Barriuso J."/>
            <person name="Kellner H."/>
            <person name="Castanera R."/>
            <person name="Alfaro M."/>
            <person name="Ramirez L."/>
            <person name="Pisabarro A.G."/>
            <person name="Kuo A."/>
            <person name="Tritt A."/>
            <person name="Lipzen A."/>
            <person name="He G."/>
            <person name="Yan M."/>
            <person name="Ng V."/>
            <person name="Cullen D."/>
            <person name="Martin F."/>
            <person name="Rosso M.-N."/>
            <person name="Henrissat B."/>
            <person name="Hibbett D."/>
            <person name="Martinez A.T."/>
            <person name="Grigoriev I.V."/>
        </authorList>
    </citation>
    <scope>NUCLEOTIDE SEQUENCE</scope>
    <source>
        <strain evidence="2">CIRM-BRFM 674</strain>
    </source>
</reference>
<evidence type="ECO:0000313" key="2">
    <source>
        <dbReference type="EMBL" id="KAF9479319.1"/>
    </source>
</evidence>
<dbReference type="PROSITE" id="PS50181">
    <property type="entry name" value="FBOX"/>
    <property type="match status" value="1"/>
</dbReference>
<evidence type="ECO:0000259" key="1">
    <source>
        <dbReference type="PROSITE" id="PS50181"/>
    </source>
</evidence>
<protein>
    <recommendedName>
        <fullName evidence="1">F-box domain-containing protein</fullName>
    </recommendedName>
</protein>
<keyword evidence="3" id="KW-1185">Reference proteome</keyword>
<dbReference type="CDD" id="cd09917">
    <property type="entry name" value="F-box_SF"/>
    <property type="match status" value="1"/>
</dbReference>
<accession>A0A9P6D0F5</accession>
<dbReference type="Proteomes" id="UP000807469">
    <property type="component" value="Unassembled WGS sequence"/>
</dbReference>
<name>A0A9P6D0F5_9AGAR</name>
<organism evidence="2 3">
    <name type="scientific">Pholiota conissans</name>
    <dbReference type="NCBI Taxonomy" id="109636"/>
    <lineage>
        <taxon>Eukaryota</taxon>
        <taxon>Fungi</taxon>
        <taxon>Dikarya</taxon>
        <taxon>Basidiomycota</taxon>
        <taxon>Agaricomycotina</taxon>
        <taxon>Agaricomycetes</taxon>
        <taxon>Agaricomycetidae</taxon>
        <taxon>Agaricales</taxon>
        <taxon>Agaricineae</taxon>
        <taxon>Strophariaceae</taxon>
        <taxon>Pholiota</taxon>
    </lineage>
</organism>
<dbReference type="AlphaFoldDB" id="A0A9P6D0F5"/>
<evidence type="ECO:0000313" key="3">
    <source>
        <dbReference type="Proteomes" id="UP000807469"/>
    </source>
</evidence>